<reference evidence="6" key="1">
    <citation type="submission" date="2016-06" db="EMBL/GenBank/DDBJ databases">
        <authorList>
            <person name="Varghese N."/>
            <person name="Submissions Spin"/>
        </authorList>
    </citation>
    <scope>NUCLEOTIDE SEQUENCE [LARGE SCALE GENOMIC DNA]</scope>
    <source>
        <strain evidence="6">DSM 44983</strain>
    </source>
</reference>
<dbReference type="FunFam" id="3.40.605.10:FF:000007">
    <property type="entry name" value="NAD/NADP-dependent betaine aldehyde dehydrogenase"/>
    <property type="match status" value="1"/>
</dbReference>
<evidence type="ECO:0000256" key="2">
    <source>
        <dbReference type="ARBA" id="ARBA00023002"/>
    </source>
</evidence>
<evidence type="ECO:0000313" key="6">
    <source>
        <dbReference type="Proteomes" id="UP000198226"/>
    </source>
</evidence>
<keyword evidence="6" id="KW-1185">Reference proteome</keyword>
<accession>A0A125Q225</accession>
<dbReference type="FunFam" id="3.40.309.10:FF:000012">
    <property type="entry name" value="Betaine aldehyde dehydrogenase"/>
    <property type="match status" value="1"/>
</dbReference>
<dbReference type="SUPFAM" id="SSF53720">
    <property type="entry name" value="ALDH-like"/>
    <property type="match status" value="1"/>
</dbReference>
<evidence type="ECO:0000256" key="1">
    <source>
        <dbReference type="ARBA" id="ARBA00009986"/>
    </source>
</evidence>
<dbReference type="EMBL" id="LT607752">
    <property type="protein sequence ID" value="SCG48794.1"/>
    <property type="molecule type" value="Genomic_DNA"/>
</dbReference>
<name>A0A125Q225_9ACTN</name>
<dbReference type="Proteomes" id="UP000198226">
    <property type="component" value="Chromosome I"/>
</dbReference>
<dbReference type="PANTHER" id="PTHR11699">
    <property type="entry name" value="ALDEHYDE DEHYDROGENASE-RELATED"/>
    <property type="match status" value="1"/>
</dbReference>
<sequence length="487" mass="51023">MGMSEPPTHLVPEPALWIGGDRVVESSGGRAEHVYAATGRPTTEVVLAGPAEIDQAVALARESLPGWRDSSAEVRRDTLLRLADLLLVHAEPLAALQSLEIGLPMQLARRMPALAADHVRYYAGWCDKIGGEVVPTWPGRSLDYTLDEPYGVVAGIIPWNGSLMSMAQLLGPALAAGNAVVVKPSELAPFVGQRFVELAVEAGVPQGVVVVVPGGPPAGAALAGHPGVDKVHFTGSAATGRQVLAEASRNLTPVALELGGKSPHVIFDDADLRSAARYAMSGVVALSGQGCANGTRLLVHSAVREQVLQTLTSRLRRIRVGDPADETTVMGPVVSRRACERIVGVIDRARLSGARLLTGGGRCGGDLADGFFVEPTVFVDADGDGELVQEEVFGPVLAVSSFDTEEEAVRLANATRYGLGAYLHTNDLRRAHRVSRVVAAGSVWVNGAPGLMPSAPFGGVKQSGSGRIGGVAGLREFLRPKNVWMSV</sequence>
<proteinExistence type="inferred from homology"/>
<organism evidence="5 6">
    <name type="scientific">Micromonospora rifamycinica</name>
    <dbReference type="NCBI Taxonomy" id="291594"/>
    <lineage>
        <taxon>Bacteria</taxon>
        <taxon>Bacillati</taxon>
        <taxon>Actinomycetota</taxon>
        <taxon>Actinomycetes</taxon>
        <taxon>Micromonosporales</taxon>
        <taxon>Micromonosporaceae</taxon>
        <taxon>Micromonospora</taxon>
    </lineage>
</organism>
<dbReference type="AlphaFoldDB" id="A0A125Q225"/>
<evidence type="ECO:0000313" key="5">
    <source>
        <dbReference type="EMBL" id="SCG48794.1"/>
    </source>
</evidence>
<dbReference type="InterPro" id="IPR016162">
    <property type="entry name" value="Ald_DH_N"/>
</dbReference>
<dbReference type="GO" id="GO:0016620">
    <property type="term" value="F:oxidoreductase activity, acting on the aldehyde or oxo group of donors, NAD or NADP as acceptor"/>
    <property type="evidence" value="ECO:0007669"/>
    <property type="project" value="InterPro"/>
</dbReference>
<dbReference type="InterPro" id="IPR016161">
    <property type="entry name" value="Ald_DH/histidinol_DH"/>
</dbReference>
<evidence type="ECO:0000256" key="3">
    <source>
        <dbReference type="RuleBase" id="RU003345"/>
    </source>
</evidence>
<protein>
    <submittedName>
        <fullName evidence="5">Acyl-CoA reductase</fullName>
    </submittedName>
</protein>
<feature type="domain" description="Aldehyde dehydrogenase" evidence="4">
    <location>
        <begin position="25"/>
        <end position="483"/>
    </location>
</feature>
<dbReference type="Gene3D" id="3.40.309.10">
    <property type="entry name" value="Aldehyde Dehydrogenase, Chain A, domain 2"/>
    <property type="match status" value="1"/>
</dbReference>
<comment type="similarity">
    <text evidence="1 3">Belongs to the aldehyde dehydrogenase family.</text>
</comment>
<dbReference type="InterPro" id="IPR016163">
    <property type="entry name" value="Ald_DH_C"/>
</dbReference>
<dbReference type="PROSITE" id="PS00687">
    <property type="entry name" value="ALDEHYDE_DEHYDR_GLU"/>
    <property type="match status" value="1"/>
</dbReference>
<gene>
    <name evidence="5" type="ORF">GA0070623_1617</name>
</gene>
<dbReference type="Pfam" id="PF00171">
    <property type="entry name" value="Aldedh"/>
    <property type="match status" value="1"/>
</dbReference>
<evidence type="ECO:0000259" key="4">
    <source>
        <dbReference type="Pfam" id="PF00171"/>
    </source>
</evidence>
<dbReference type="InterPro" id="IPR029510">
    <property type="entry name" value="Ald_DH_CS_GLU"/>
</dbReference>
<keyword evidence="2 3" id="KW-0560">Oxidoreductase</keyword>
<dbReference type="InterPro" id="IPR015590">
    <property type="entry name" value="Aldehyde_DH_dom"/>
</dbReference>
<dbReference type="Gene3D" id="3.40.605.10">
    <property type="entry name" value="Aldehyde Dehydrogenase, Chain A, domain 1"/>
    <property type="match status" value="1"/>
</dbReference>
<dbReference type="OrthoDB" id="6882680at2"/>